<feature type="DNA-binding region" description="H-T-H motif" evidence="2">
    <location>
        <begin position="46"/>
        <end position="65"/>
    </location>
</feature>
<dbReference type="Pfam" id="PF14278">
    <property type="entry name" value="TetR_C_8"/>
    <property type="match status" value="1"/>
</dbReference>
<dbReference type="InterPro" id="IPR039532">
    <property type="entry name" value="TetR_C_Firmicutes"/>
</dbReference>
<dbReference type="Proteomes" id="UP000184612">
    <property type="component" value="Unassembled WGS sequence"/>
</dbReference>
<dbReference type="InterPro" id="IPR009057">
    <property type="entry name" value="Homeodomain-like_sf"/>
</dbReference>
<organism evidence="4 5">
    <name type="scientific">Anaerocolumna xylanovorans DSM 12503</name>
    <dbReference type="NCBI Taxonomy" id="1121345"/>
    <lineage>
        <taxon>Bacteria</taxon>
        <taxon>Bacillati</taxon>
        <taxon>Bacillota</taxon>
        <taxon>Clostridia</taxon>
        <taxon>Lachnospirales</taxon>
        <taxon>Lachnospiraceae</taxon>
        <taxon>Anaerocolumna</taxon>
    </lineage>
</organism>
<accession>A0A1M7XXI4</accession>
<dbReference type="InterPro" id="IPR001647">
    <property type="entry name" value="HTH_TetR"/>
</dbReference>
<evidence type="ECO:0000256" key="2">
    <source>
        <dbReference type="PROSITE-ProRule" id="PRU00335"/>
    </source>
</evidence>
<gene>
    <name evidence="4" type="ORF">SAMN02745217_00312</name>
</gene>
<reference evidence="4 5" key="1">
    <citation type="submission" date="2016-12" db="EMBL/GenBank/DDBJ databases">
        <authorList>
            <person name="Song W.-J."/>
            <person name="Kurnit D.M."/>
        </authorList>
    </citation>
    <scope>NUCLEOTIDE SEQUENCE [LARGE SCALE GENOMIC DNA]</scope>
    <source>
        <strain evidence="4 5">DSM 12503</strain>
    </source>
</reference>
<dbReference type="InterPro" id="IPR050624">
    <property type="entry name" value="HTH-type_Tx_Regulator"/>
</dbReference>
<dbReference type="PROSITE" id="PS50977">
    <property type="entry name" value="HTH_TETR_2"/>
    <property type="match status" value="1"/>
</dbReference>
<dbReference type="RefSeq" id="WP_073587051.1">
    <property type="nucleotide sequence ID" value="NZ_FRFD01000003.1"/>
</dbReference>
<sequence length="188" mass="21507">MSRTASSNKQLQSLHTSNQLSNQVVKESIETAFILLLENNRNEQITISDIVRKAGVSRMAYYRNYNSKEEILDSYMRTNWKTVQEAISPYAGMDDPLSCWTTLFSTIQQFVNSYLVLLNAGMGETILRFIDELFVELIPNDSNSAPVLSHFWSGATYNVLSEWIRTGMQQPPHKMAEIFCSIYSDSLR</sequence>
<dbReference type="SUPFAM" id="SSF46689">
    <property type="entry name" value="Homeodomain-like"/>
    <property type="match status" value="1"/>
</dbReference>
<protein>
    <submittedName>
        <fullName evidence="4">Transcriptional regulator, TetR family</fullName>
    </submittedName>
</protein>
<feature type="domain" description="HTH tetR-type" evidence="3">
    <location>
        <begin position="23"/>
        <end position="83"/>
    </location>
</feature>
<dbReference type="PANTHER" id="PTHR43479:SF11">
    <property type="entry name" value="ACREF_ENVCD OPERON REPRESSOR-RELATED"/>
    <property type="match status" value="1"/>
</dbReference>
<evidence type="ECO:0000313" key="4">
    <source>
        <dbReference type="EMBL" id="SHO43661.1"/>
    </source>
</evidence>
<proteinExistence type="predicted"/>
<evidence type="ECO:0000313" key="5">
    <source>
        <dbReference type="Proteomes" id="UP000184612"/>
    </source>
</evidence>
<evidence type="ECO:0000256" key="1">
    <source>
        <dbReference type="ARBA" id="ARBA00023125"/>
    </source>
</evidence>
<evidence type="ECO:0000259" key="3">
    <source>
        <dbReference type="PROSITE" id="PS50977"/>
    </source>
</evidence>
<dbReference type="Gene3D" id="1.10.357.10">
    <property type="entry name" value="Tetracycline Repressor, domain 2"/>
    <property type="match status" value="1"/>
</dbReference>
<dbReference type="STRING" id="1121345.SAMN02745217_00312"/>
<dbReference type="EMBL" id="FRFD01000003">
    <property type="protein sequence ID" value="SHO43661.1"/>
    <property type="molecule type" value="Genomic_DNA"/>
</dbReference>
<keyword evidence="1 2" id="KW-0238">DNA-binding</keyword>
<name>A0A1M7XXI4_9FIRM</name>
<dbReference type="GO" id="GO:0003677">
    <property type="term" value="F:DNA binding"/>
    <property type="evidence" value="ECO:0007669"/>
    <property type="project" value="UniProtKB-UniRule"/>
</dbReference>
<dbReference type="OrthoDB" id="9810250at2"/>
<keyword evidence="5" id="KW-1185">Reference proteome</keyword>
<dbReference type="PANTHER" id="PTHR43479">
    <property type="entry name" value="ACREF/ENVCD OPERON REPRESSOR-RELATED"/>
    <property type="match status" value="1"/>
</dbReference>
<dbReference type="AlphaFoldDB" id="A0A1M7XXI4"/>